<keyword evidence="1" id="KW-0472">Membrane</keyword>
<evidence type="ECO:0000313" key="3">
    <source>
        <dbReference type="Proteomes" id="UP000262882"/>
    </source>
</evidence>
<dbReference type="AlphaFoldDB" id="A0A372GBG5"/>
<dbReference type="EMBL" id="QVNQ01000009">
    <property type="protein sequence ID" value="RFS82482.1"/>
    <property type="molecule type" value="Genomic_DNA"/>
</dbReference>
<proteinExistence type="predicted"/>
<evidence type="ECO:0000313" key="2">
    <source>
        <dbReference type="EMBL" id="RFS82482.1"/>
    </source>
</evidence>
<feature type="transmembrane region" description="Helical" evidence="1">
    <location>
        <begin position="56"/>
        <end position="73"/>
    </location>
</feature>
<comment type="caution">
    <text evidence="2">The sequence shown here is derived from an EMBL/GenBank/DDBJ whole genome shotgun (WGS) entry which is preliminary data.</text>
</comment>
<keyword evidence="1" id="KW-1133">Transmembrane helix</keyword>
<reference evidence="2 3" key="1">
    <citation type="submission" date="2018-08" db="EMBL/GenBank/DDBJ databases">
        <title>Actinomadura spongicola sp. nov., isolated from marine sponge Leucetta chagosensis.</title>
        <authorList>
            <person name="Li L."/>
            <person name="Lin H.W."/>
        </authorList>
    </citation>
    <scope>NUCLEOTIDE SEQUENCE [LARGE SCALE GENOMIC DNA]</scope>
    <source>
        <strain evidence="2 3">LHW52907</strain>
    </source>
</reference>
<keyword evidence="3" id="KW-1185">Reference proteome</keyword>
<feature type="transmembrane region" description="Helical" evidence="1">
    <location>
        <begin position="12"/>
        <end position="29"/>
    </location>
</feature>
<name>A0A372GBG5_9ACTN</name>
<gene>
    <name evidence="2" type="ORF">D0T12_27175</name>
</gene>
<keyword evidence="1" id="KW-0812">Transmembrane</keyword>
<dbReference type="Proteomes" id="UP000262882">
    <property type="component" value="Unassembled WGS sequence"/>
</dbReference>
<feature type="transmembrane region" description="Helical" evidence="1">
    <location>
        <begin position="102"/>
        <end position="124"/>
    </location>
</feature>
<sequence>MTIRDRIKTIDPVALVALIVIVVGAYRLYDAAGRAAPVVDFGTSVEKRIAREARPHVYISSGVIGLGALALLAGGRRIAALLVAPAAVVPALLLAFTSESMALPFLAAVATIPLAIGAGIAAVLKPRQTR</sequence>
<organism evidence="2 3">
    <name type="scientific">Actinomadura spongiicola</name>
    <dbReference type="NCBI Taxonomy" id="2303421"/>
    <lineage>
        <taxon>Bacteria</taxon>
        <taxon>Bacillati</taxon>
        <taxon>Actinomycetota</taxon>
        <taxon>Actinomycetes</taxon>
        <taxon>Streptosporangiales</taxon>
        <taxon>Thermomonosporaceae</taxon>
        <taxon>Actinomadura</taxon>
    </lineage>
</organism>
<feature type="transmembrane region" description="Helical" evidence="1">
    <location>
        <begin position="78"/>
        <end position="96"/>
    </location>
</feature>
<accession>A0A372GBG5</accession>
<evidence type="ECO:0000256" key="1">
    <source>
        <dbReference type="SAM" id="Phobius"/>
    </source>
</evidence>
<protein>
    <submittedName>
        <fullName evidence="2">Uncharacterized protein</fullName>
    </submittedName>
</protein>
<dbReference type="RefSeq" id="WP_117402860.1">
    <property type="nucleotide sequence ID" value="NZ_QVNQ01000009.1"/>
</dbReference>